<gene>
    <name evidence="2" type="ORF">CRE_23386</name>
</gene>
<accession>E3MH84</accession>
<dbReference type="HOGENOM" id="CLU_459463_0_0_1"/>
<name>E3MH84_CAERE</name>
<evidence type="ECO:0000313" key="2">
    <source>
        <dbReference type="EMBL" id="EFP01685.1"/>
    </source>
</evidence>
<sequence length="594" mass="68613">MTFDEWSDEEPSYPEEYSTRRSILEKIPTSYQYCQDFLSCDSQSGDDVRHESTSKVSMTDQENEEHSIEKWSYQEPSFPEQYSNPKEFPSDDQTIIDNVNYCMGPFDQNMADDMVPESTSEPIDLQEYSVLAVSQDNTTPLDSVALSIRPVPIYPHQYSKYTQYPNQYSEDSVLRSEISSEPNQETNIVADFVLSDQIKCSVPVCERIIRKTKRLHPITRDLICKSCYTHYRKYGRDRDESSRKPKAPPTTIYVSTKDPGICSVSVCTKAVRSFNPLYHPITRLKICQSCFNYYKKFGFDKTEEQFSELCTNCNLNPASKSHQITGAIVCPACYKYRQRTGCDRTNFSKSVPRKKSSEKIANQPPELCPICQINKTGAFHPSTRQRVCRTCYGYYRKHGKDRADFSRNKPYGKCKLVVVEQPKKQKKVPVMTEPAVCSIPVCKKFIPVGHGIKHPRTQLLICRSCFFFYKKYGVERTIQQVFDECTNCKISRKDRPHPKTGEPLCRACHTHYRRTGHDRVDFTKSKAYKRIHGVQVSKHVHFKSHINSPAPQLVFDVGAESIQKGKDTLMKKEKPQRKMRQIQEISDDEHIDSD</sequence>
<feature type="region of interest" description="Disordered" evidence="1">
    <location>
        <begin position="41"/>
        <end position="82"/>
    </location>
</feature>
<dbReference type="EMBL" id="DS268444">
    <property type="protein sequence ID" value="EFP01685.1"/>
    <property type="molecule type" value="Genomic_DNA"/>
</dbReference>
<feature type="compositionally biased region" description="Acidic residues" evidence="1">
    <location>
        <begin position="585"/>
        <end position="594"/>
    </location>
</feature>
<evidence type="ECO:0000313" key="3">
    <source>
        <dbReference type="Proteomes" id="UP000008281"/>
    </source>
</evidence>
<proteinExistence type="predicted"/>
<protein>
    <submittedName>
        <fullName evidence="2">Uncharacterized protein</fullName>
    </submittedName>
</protein>
<dbReference type="OrthoDB" id="5911592at2759"/>
<dbReference type="Proteomes" id="UP000008281">
    <property type="component" value="Unassembled WGS sequence"/>
</dbReference>
<evidence type="ECO:0000256" key="1">
    <source>
        <dbReference type="SAM" id="MobiDB-lite"/>
    </source>
</evidence>
<dbReference type="AlphaFoldDB" id="E3MH84"/>
<feature type="region of interest" description="Disordered" evidence="1">
    <location>
        <begin position="569"/>
        <end position="594"/>
    </location>
</feature>
<reference evidence="2" key="1">
    <citation type="submission" date="2007-07" db="EMBL/GenBank/DDBJ databases">
        <title>PCAP assembly of the Caenorhabditis remanei genome.</title>
        <authorList>
            <consortium name="The Caenorhabditis remanei Sequencing Consortium"/>
            <person name="Wilson R.K."/>
        </authorList>
    </citation>
    <scope>NUCLEOTIDE SEQUENCE [LARGE SCALE GENOMIC DNA]</scope>
    <source>
        <strain evidence="2">PB4641</strain>
    </source>
</reference>
<keyword evidence="3" id="KW-1185">Reference proteome</keyword>
<organism evidence="3">
    <name type="scientific">Caenorhabditis remanei</name>
    <name type="common">Caenorhabditis vulgaris</name>
    <dbReference type="NCBI Taxonomy" id="31234"/>
    <lineage>
        <taxon>Eukaryota</taxon>
        <taxon>Metazoa</taxon>
        <taxon>Ecdysozoa</taxon>
        <taxon>Nematoda</taxon>
        <taxon>Chromadorea</taxon>
        <taxon>Rhabditida</taxon>
        <taxon>Rhabditina</taxon>
        <taxon>Rhabditomorpha</taxon>
        <taxon>Rhabditoidea</taxon>
        <taxon>Rhabditidae</taxon>
        <taxon>Peloderinae</taxon>
        <taxon>Caenorhabditis</taxon>
    </lineage>
</organism>